<keyword evidence="2" id="KW-1185">Reference proteome</keyword>
<evidence type="ECO:0008006" key="3">
    <source>
        <dbReference type="Google" id="ProtNLM"/>
    </source>
</evidence>
<accession>A0A2S9YBC5</accession>
<protein>
    <recommendedName>
        <fullName evidence="3">Glycosyl transferase family 2</fullName>
    </recommendedName>
</protein>
<dbReference type="Pfam" id="PF13704">
    <property type="entry name" value="Glyco_tranf_2_4"/>
    <property type="match status" value="1"/>
</dbReference>
<gene>
    <name evidence="1" type="ORF">ENSA5_23370</name>
</gene>
<dbReference type="EMBL" id="PVNK01000119">
    <property type="protein sequence ID" value="PRQ02410.1"/>
    <property type="molecule type" value="Genomic_DNA"/>
</dbReference>
<name>A0A2S9YBC5_9BACT</name>
<evidence type="ECO:0000313" key="1">
    <source>
        <dbReference type="EMBL" id="PRQ02410.1"/>
    </source>
</evidence>
<evidence type="ECO:0000313" key="2">
    <source>
        <dbReference type="Proteomes" id="UP000237968"/>
    </source>
</evidence>
<proteinExistence type="predicted"/>
<reference evidence="1 2" key="1">
    <citation type="submission" date="2018-03" db="EMBL/GenBank/DDBJ databases">
        <title>Draft Genome Sequences of the Obligatory Marine Myxobacteria Enhygromyxa salina SWB005.</title>
        <authorList>
            <person name="Poehlein A."/>
            <person name="Moghaddam J.A."/>
            <person name="Harms H."/>
            <person name="Alanjari M."/>
            <person name="Koenig G.M."/>
            <person name="Daniel R."/>
            <person name="Schaeberle T.F."/>
        </authorList>
    </citation>
    <scope>NUCLEOTIDE SEQUENCE [LARGE SCALE GENOMIC DNA]</scope>
    <source>
        <strain evidence="1 2">SWB005</strain>
    </source>
</reference>
<dbReference type="OrthoDB" id="4266556at2"/>
<dbReference type="RefSeq" id="WP_106391755.1">
    <property type="nucleotide sequence ID" value="NZ_PVNK01000119.1"/>
</dbReference>
<dbReference type="AlphaFoldDB" id="A0A2S9YBC5"/>
<comment type="caution">
    <text evidence="1">The sequence shown here is derived from an EMBL/GenBank/DDBJ whole genome shotgun (WGS) entry which is preliminary data.</text>
</comment>
<sequence>MHLVTNMTTKGDSLALIRQWLAYYRQAGVETFHVFFNHYEDEAARLPAFEELFAAPDIHVVMTYLGVEDMQLRVDRISDFRRDELGDQAYVLNADCDEFIARPRRVLELLAAGGHDYVVGRLVDRFALAGRTPAVDDEPVFQRYPLCSYFSYEAMGATITKVPISRPGIRHRVGLHKIEDPQRYSRPRWEVPVHHLKWHGQIIPRIRARLERGYGGNKYLEECRWFLANHVVDDETIDLSEVDCWFDDRAPN</sequence>
<organism evidence="1 2">
    <name type="scientific">Enhygromyxa salina</name>
    <dbReference type="NCBI Taxonomy" id="215803"/>
    <lineage>
        <taxon>Bacteria</taxon>
        <taxon>Pseudomonadati</taxon>
        <taxon>Myxococcota</taxon>
        <taxon>Polyangia</taxon>
        <taxon>Nannocystales</taxon>
        <taxon>Nannocystaceae</taxon>
        <taxon>Enhygromyxa</taxon>
    </lineage>
</organism>
<dbReference type="Proteomes" id="UP000237968">
    <property type="component" value="Unassembled WGS sequence"/>
</dbReference>